<accession>A0A173UY26</accession>
<organism evidence="2 3">
    <name type="scientific">Anaerostipes hadrus</name>
    <dbReference type="NCBI Taxonomy" id="649756"/>
    <lineage>
        <taxon>Bacteria</taxon>
        <taxon>Bacillati</taxon>
        <taxon>Bacillota</taxon>
        <taxon>Clostridia</taxon>
        <taxon>Lachnospirales</taxon>
        <taxon>Lachnospiraceae</taxon>
        <taxon>Anaerostipes</taxon>
    </lineage>
</organism>
<dbReference type="AlphaFoldDB" id="A0A173UY26"/>
<proteinExistence type="predicted"/>
<reference evidence="2 3" key="1">
    <citation type="submission" date="2015-09" db="EMBL/GenBank/DDBJ databases">
        <authorList>
            <consortium name="Pathogen Informatics"/>
        </authorList>
    </citation>
    <scope>NUCLEOTIDE SEQUENCE [LARGE SCALE GENOMIC DNA]</scope>
    <source>
        <strain evidence="2 3">2789STDY5608868</strain>
    </source>
</reference>
<feature type="transmembrane region" description="Helical" evidence="1">
    <location>
        <begin position="156"/>
        <end position="178"/>
    </location>
</feature>
<dbReference type="EMBL" id="CYXT01000040">
    <property type="protein sequence ID" value="CUN19206.1"/>
    <property type="molecule type" value="Genomic_DNA"/>
</dbReference>
<gene>
    <name evidence="2" type="ORF">ERS852425_03230</name>
</gene>
<evidence type="ECO:0008006" key="4">
    <source>
        <dbReference type="Google" id="ProtNLM"/>
    </source>
</evidence>
<dbReference type="Proteomes" id="UP000095598">
    <property type="component" value="Unassembled WGS sequence"/>
</dbReference>
<keyword evidence="1" id="KW-0472">Membrane</keyword>
<keyword evidence="1" id="KW-0812">Transmembrane</keyword>
<keyword evidence="1" id="KW-1133">Transmembrane helix</keyword>
<sequence>MGGKIFFLLFFGLFICTVGGSLLDSCIKLYKVNKIYTDTCTVKCTDYEYSDQYEDNSSDDYNRSYYYVLCIFTYTGNYNGVNISYKSQDTMSCMPEKGLDLRVKDLKNEFWLNSEQKQFLKDTKARLGTIKILNVNPKNPKDHICVEEEKANITSIVGTCGFSFIYIFFVLLIIWIYSNHPTEREIEKTKKQRELMKENEQDNIEKMMKSFDKELLKEKGKGNEIQDRDKSL</sequence>
<protein>
    <recommendedName>
        <fullName evidence="4">Transmembrane protein</fullName>
    </recommendedName>
</protein>
<evidence type="ECO:0000256" key="1">
    <source>
        <dbReference type="SAM" id="Phobius"/>
    </source>
</evidence>
<evidence type="ECO:0000313" key="2">
    <source>
        <dbReference type="EMBL" id="CUN19206.1"/>
    </source>
</evidence>
<name>A0A173UY26_ANAHA</name>
<evidence type="ECO:0000313" key="3">
    <source>
        <dbReference type="Proteomes" id="UP000095598"/>
    </source>
</evidence>